<dbReference type="PANTHER" id="PTHR34475">
    <property type="match status" value="1"/>
</dbReference>
<organism evidence="3 4">
    <name type="scientific">Rhodophyticola porphyridii</name>
    <dbReference type="NCBI Taxonomy" id="1852017"/>
    <lineage>
        <taxon>Bacteria</taxon>
        <taxon>Pseudomonadati</taxon>
        <taxon>Pseudomonadota</taxon>
        <taxon>Alphaproteobacteria</taxon>
        <taxon>Rhodobacterales</taxon>
        <taxon>Roseobacteraceae</taxon>
        <taxon>Rhodophyticola</taxon>
    </lineage>
</organism>
<dbReference type="Pfam" id="PF13413">
    <property type="entry name" value="HTH_25"/>
    <property type="match status" value="1"/>
</dbReference>
<sequence>MGHDRVEHQVPGVPFEEFAALDVPLGDLMRGERATLGKSLLDVERELKIKAAYIAAIENADLSVFSSQGFIAGYVRSYARYLGLDPEWTFERFCRESGFSGVHGFSARQAGLAKRSLAEAPGRVDPNDVIRAARVSFAPERESVFSKVEPGAMGSALVLIALVVGIGYGAWAVLNDIQRLQFAPVEQAPDTLATLAPLGGAVDGNFGADLPDDVATAVPAADALDRLYRPQALDVPVMTPRDQPLATLDPDEVGALAPAVHRLTGDPLPLADTPPTGSQVQVTERTGDEVMLFAVRPSWVRVTSASGTVIYEGTLNAGDSYVLPASEVPPTLRAGNSGSLYFAVNGVTMGPAGPGTSVARDVVLSADAISEAYVMADATTDPDLAEVAALVLSDAPQAEE</sequence>
<evidence type="ECO:0000313" key="3">
    <source>
        <dbReference type="EMBL" id="RMA42191.1"/>
    </source>
</evidence>
<protein>
    <submittedName>
        <fullName evidence="3">DUF4115 domain-containing protein</fullName>
    </submittedName>
</protein>
<accession>A0A3L9Y002</accession>
<dbReference type="InterPro" id="IPR025194">
    <property type="entry name" value="RodZ-like_C"/>
</dbReference>
<evidence type="ECO:0000256" key="1">
    <source>
        <dbReference type="SAM" id="Phobius"/>
    </source>
</evidence>
<dbReference type="AlphaFoldDB" id="A0A3L9Y002"/>
<dbReference type="Proteomes" id="UP000281343">
    <property type="component" value="Unassembled WGS sequence"/>
</dbReference>
<dbReference type="InterPro" id="IPR010982">
    <property type="entry name" value="Lambda_DNA-bd_dom_sf"/>
</dbReference>
<dbReference type="EMBL" id="RCNT01000005">
    <property type="protein sequence ID" value="RMA42191.1"/>
    <property type="molecule type" value="Genomic_DNA"/>
</dbReference>
<keyword evidence="1" id="KW-1133">Transmembrane helix</keyword>
<dbReference type="GO" id="GO:0003677">
    <property type="term" value="F:DNA binding"/>
    <property type="evidence" value="ECO:0007669"/>
    <property type="project" value="InterPro"/>
</dbReference>
<comment type="caution">
    <text evidence="3">The sequence shown here is derived from an EMBL/GenBank/DDBJ whole genome shotgun (WGS) entry which is preliminary data.</text>
</comment>
<feature type="transmembrane region" description="Helical" evidence="1">
    <location>
        <begin position="151"/>
        <end position="174"/>
    </location>
</feature>
<keyword evidence="1" id="KW-0812">Transmembrane</keyword>
<gene>
    <name evidence="3" type="ORF">D9R08_10855</name>
</gene>
<dbReference type="PANTHER" id="PTHR34475:SF1">
    <property type="entry name" value="CYTOSKELETON PROTEIN RODZ"/>
    <property type="match status" value="1"/>
</dbReference>
<evidence type="ECO:0000313" key="4">
    <source>
        <dbReference type="Proteomes" id="UP000281343"/>
    </source>
</evidence>
<dbReference type="Gene3D" id="1.10.260.40">
    <property type="entry name" value="lambda repressor-like DNA-binding domains"/>
    <property type="match status" value="1"/>
</dbReference>
<name>A0A3L9Y002_9RHOB</name>
<dbReference type="Pfam" id="PF13464">
    <property type="entry name" value="RodZ_C"/>
    <property type="match status" value="1"/>
</dbReference>
<keyword evidence="4" id="KW-1185">Reference proteome</keyword>
<feature type="domain" description="Cytoskeleton protein RodZ-like C-terminal" evidence="2">
    <location>
        <begin position="294"/>
        <end position="360"/>
    </location>
</feature>
<proteinExistence type="predicted"/>
<dbReference type="OrthoDB" id="9790252at2"/>
<evidence type="ECO:0000259" key="2">
    <source>
        <dbReference type="Pfam" id="PF13464"/>
    </source>
</evidence>
<dbReference type="InterPro" id="IPR050400">
    <property type="entry name" value="Bact_Cytoskel_RodZ"/>
</dbReference>
<keyword evidence="1" id="KW-0472">Membrane</keyword>
<reference evidence="3 4" key="1">
    <citation type="submission" date="2018-10" db="EMBL/GenBank/DDBJ databases">
        <authorList>
            <person name="Jung H.S."/>
            <person name="Jeon C.O."/>
        </authorList>
    </citation>
    <scope>NUCLEOTIDE SEQUENCE [LARGE SCALE GENOMIC DNA]</scope>
    <source>
        <strain evidence="3 4">MA-7-27</strain>
    </source>
</reference>